<evidence type="ECO:0000256" key="2">
    <source>
        <dbReference type="SAM" id="Phobius"/>
    </source>
</evidence>
<evidence type="ECO:0000256" key="1">
    <source>
        <dbReference type="SAM" id="MobiDB-lite"/>
    </source>
</evidence>
<sequence>MSEECASQGAENNMPASGNSLLQSRGPEEPWDAKDTRRKFLALCLDGDEPDVVKVVTIDLTGLMSDREVFSKIQDTYLNERGNRFFNWAYKRLGCPAGLGWMRFLRFLPPLVLDIIQFQMHPGVEDGREIIVANTSKVQDVPLIRGDSLQADLRSNYAYAVLPEDGLPDLYRNKTFELFGNPSRANPDCLWVARYLPKKLHTPLQYPVSHNIELLQGVGIYIPDRPPCLEKVGVVLAIIILVFLVIVAV</sequence>
<keyword evidence="2" id="KW-1133">Transmembrane helix</keyword>
<dbReference type="RefSeq" id="XP_018143854.1">
    <property type="nucleotide sequence ID" value="XM_018287017.1"/>
</dbReference>
<organism evidence="3 4">
    <name type="scientific">Pochonia chlamydosporia 170</name>
    <dbReference type="NCBI Taxonomy" id="1380566"/>
    <lineage>
        <taxon>Eukaryota</taxon>
        <taxon>Fungi</taxon>
        <taxon>Dikarya</taxon>
        <taxon>Ascomycota</taxon>
        <taxon>Pezizomycotina</taxon>
        <taxon>Sordariomycetes</taxon>
        <taxon>Hypocreomycetidae</taxon>
        <taxon>Hypocreales</taxon>
        <taxon>Clavicipitaceae</taxon>
        <taxon>Pochonia</taxon>
    </lineage>
</organism>
<name>A0A179FN47_METCM</name>
<dbReference type="GeneID" id="28851011"/>
<keyword evidence="2" id="KW-0472">Membrane</keyword>
<evidence type="ECO:0000313" key="4">
    <source>
        <dbReference type="Proteomes" id="UP000078397"/>
    </source>
</evidence>
<feature type="region of interest" description="Disordered" evidence="1">
    <location>
        <begin position="1"/>
        <end position="32"/>
    </location>
</feature>
<comment type="caution">
    <text evidence="3">The sequence shown here is derived from an EMBL/GenBank/DDBJ whole genome shotgun (WGS) entry which is preliminary data.</text>
</comment>
<proteinExistence type="predicted"/>
<dbReference type="Proteomes" id="UP000078397">
    <property type="component" value="Unassembled WGS sequence"/>
</dbReference>
<protein>
    <submittedName>
        <fullName evidence="3">Uncharacterized protein</fullName>
    </submittedName>
</protein>
<dbReference type="KEGG" id="pchm:VFPPC_08285"/>
<feature type="transmembrane region" description="Helical" evidence="2">
    <location>
        <begin position="232"/>
        <end position="248"/>
    </location>
</feature>
<dbReference type="EMBL" id="LSBJ02000004">
    <property type="protein sequence ID" value="OAQ66767.1"/>
    <property type="molecule type" value="Genomic_DNA"/>
</dbReference>
<reference evidence="3 4" key="1">
    <citation type="journal article" date="2016" name="PLoS Pathog.">
        <title>Biosynthesis of antibiotic leucinostatins in bio-control fungus Purpureocillium lilacinum and their inhibition on phytophthora revealed by genome mining.</title>
        <authorList>
            <person name="Wang G."/>
            <person name="Liu Z."/>
            <person name="Lin R."/>
            <person name="Li E."/>
            <person name="Mao Z."/>
            <person name="Ling J."/>
            <person name="Yang Y."/>
            <person name="Yin W.B."/>
            <person name="Xie B."/>
        </authorList>
    </citation>
    <scope>NUCLEOTIDE SEQUENCE [LARGE SCALE GENOMIC DNA]</scope>
    <source>
        <strain evidence="3">170</strain>
    </source>
</reference>
<keyword evidence="2" id="KW-0812">Transmembrane</keyword>
<feature type="compositionally biased region" description="Polar residues" evidence="1">
    <location>
        <begin position="9"/>
        <end position="23"/>
    </location>
</feature>
<keyword evidence="4" id="KW-1185">Reference proteome</keyword>
<gene>
    <name evidence="3" type="ORF">VFPPC_08285</name>
</gene>
<dbReference type="AlphaFoldDB" id="A0A179FN47"/>
<evidence type="ECO:0000313" key="3">
    <source>
        <dbReference type="EMBL" id="OAQ66767.1"/>
    </source>
</evidence>
<accession>A0A179FN47</accession>